<protein>
    <submittedName>
        <fullName evidence="1">Uncharacterized protein</fullName>
    </submittedName>
</protein>
<dbReference type="EMBL" id="GGEC01058945">
    <property type="protein sequence ID" value="MBX39429.1"/>
    <property type="molecule type" value="Transcribed_RNA"/>
</dbReference>
<evidence type="ECO:0000313" key="1">
    <source>
        <dbReference type="EMBL" id="MBX39429.1"/>
    </source>
</evidence>
<sequence>MWRSHKTFTLNNFNSNAPIF</sequence>
<reference evidence="1" key="1">
    <citation type="submission" date="2018-02" db="EMBL/GenBank/DDBJ databases">
        <title>Rhizophora mucronata_Transcriptome.</title>
        <authorList>
            <person name="Meera S.P."/>
            <person name="Sreeshan A."/>
            <person name="Augustine A."/>
        </authorList>
    </citation>
    <scope>NUCLEOTIDE SEQUENCE</scope>
    <source>
        <tissue evidence="1">Leaf</tissue>
    </source>
</reference>
<name>A0A2P2NAD0_RHIMU</name>
<accession>A0A2P2NAD0</accession>
<dbReference type="AlphaFoldDB" id="A0A2P2NAD0"/>
<proteinExistence type="predicted"/>
<organism evidence="1">
    <name type="scientific">Rhizophora mucronata</name>
    <name type="common">Asiatic mangrove</name>
    <dbReference type="NCBI Taxonomy" id="61149"/>
    <lineage>
        <taxon>Eukaryota</taxon>
        <taxon>Viridiplantae</taxon>
        <taxon>Streptophyta</taxon>
        <taxon>Embryophyta</taxon>
        <taxon>Tracheophyta</taxon>
        <taxon>Spermatophyta</taxon>
        <taxon>Magnoliopsida</taxon>
        <taxon>eudicotyledons</taxon>
        <taxon>Gunneridae</taxon>
        <taxon>Pentapetalae</taxon>
        <taxon>rosids</taxon>
        <taxon>fabids</taxon>
        <taxon>Malpighiales</taxon>
        <taxon>Rhizophoraceae</taxon>
        <taxon>Rhizophora</taxon>
    </lineage>
</organism>